<name>A0AAD5RLP3_9PEZI</name>
<dbReference type="Pfam" id="PF07818">
    <property type="entry name" value="HCNGP"/>
    <property type="match status" value="1"/>
</dbReference>
<feature type="region of interest" description="Disordered" evidence="1">
    <location>
        <begin position="230"/>
        <end position="260"/>
    </location>
</feature>
<dbReference type="PANTHER" id="PTHR13464:SF0">
    <property type="entry name" value="SAP30-BINDING PROTEIN"/>
    <property type="match status" value="1"/>
</dbReference>
<reference evidence="2" key="1">
    <citation type="submission" date="2022-07" db="EMBL/GenBank/DDBJ databases">
        <title>Draft genome sequence of Zalerion maritima ATCC 34329, a (micro)plastics degrading marine fungus.</title>
        <authorList>
            <person name="Paco A."/>
            <person name="Goncalves M.F.M."/>
            <person name="Rocha-Santos T.A.P."/>
            <person name="Alves A."/>
        </authorList>
    </citation>
    <scope>NUCLEOTIDE SEQUENCE</scope>
    <source>
        <strain evidence="2">ATCC 34329</strain>
    </source>
</reference>
<dbReference type="EMBL" id="JAKWBI020000297">
    <property type="protein sequence ID" value="KAJ2897055.1"/>
    <property type="molecule type" value="Genomic_DNA"/>
</dbReference>
<protein>
    <submittedName>
        <fullName evidence="2">Uncharacterized protein</fullName>
    </submittedName>
</protein>
<dbReference type="GO" id="GO:0006355">
    <property type="term" value="P:regulation of DNA-templated transcription"/>
    <property type="evidence" value="ECO:0007669"/>
    <property type="project" value="InterPro"/>
</dbReference>
<accession>A0AAD5RLP3</accession>
<feature type="compositionally biased region" description="Pro residues" evidence="1">
    <location>
        <begin position="132"/>
        <end position="144"/>
    </location>
</feature>
<dbReference type="AlphaFoldDB" id="A0AAD5RLP3"/>
<comment type="caution">
    <text evidence="2">The sequence shown here is derived from an EMBL/GenBank/DDBJ whole genome shotgun (WGS) entry which is preliminary data.</text>
</comment>
<sequence length="260" mass="27599">MGGLVAYESSDDDEDIQDAPAAATNSEARCSYISPMKSDSVSNPSALSHSQPAPAPAPGPQLLPPAQSTPIGPGQPILGPSLPPTGMDMNEASITDDDQQQPTSSPAPPLSPYTAERNLVRDLTLPTVPNMDLPPSPPRSPPPAVDGKFRHFLEIKKQGQHFNERLASSAGARNPSMADKLIAFAGVGCLDSRDGLKAQYRTSLALDLVDPEAFPDSAFRRELKRSRDMISKEREAERASGQRGIEFVPATTAGRAGATY</sequence>
<feature type="compositionally biased region" description="Pro residues" evidence="1">
    <location>
        <begin position="53"/>
        <end position="63"/>
    </location>
</feature>
<dbReference type="InterPro" id="IPR012479">
    <property type="entry name" value="SAP30BP"/>
</dbReference>
<evidence type="ECO:0000256" key="1">
    <source>
        <dbReference type="SAM" id="MobiDB-lite"/>
    </source>
</evidence>
<evidence type="ECO:0000313" key="2">
    <source>
        <dbReference type="EMBL" id="KAJ2897055.1"/>
    </source>
</evidence>
<feature type="compositionally biased region" description="Basic and acidic residues" evidence="1">
    <location>
        <begin position="230"/>
        <end position="240"/>
    </location>
</feature>
<dbReference type="GO" id="GO:0005634">
    <property type="term" value="C:nucleus"/>
    <property type="evidence" value="ECO:0007669"/>
    <property type="project" value="TreeGrafter"/>
</dbReference>
<dbReference type="Proteomes" id="UP001201980">
    <property type="component" value="Unassembled WGS sequence"/>
</dbReference>
<proteinExistence type="predicted"/>
<keyword evidence="3" id="KW-1185">Reference proteome</keyword>
<evidence type="ECO:0000313" key="3">
    <source>
        <dbReference type="Proteomes" id="UP001201980"/>
    </source>
</evidence>
<gene>
    <name evidence="2" type="ORF">MKZ38_005005</name>
</gene>
<dbReference type="PANTHER" id="PTHR13464">
    <property type="entry name" value="TRANSCRIPTIONAL REGULATOR PROTEIN HCNGP"/>
    <property type="match status" value="1"/>
</dbReference>
<organism evidence="2 3">
    <name type="scientific">Zalerion maritima</name>
    <dbReference type="NCBI Taxonomy" id="339359"/>
    <lineage>
        <taxon>Eukaryota</taxon>
        <taxon>Fungi</taxon>
        <taxon>Dikarya</taxon>
        <taxon>Ascomycota</taxon>
        <taxon>Pezizomycotina</taxon>
        <taxon>Sordariomycetes</taxon>
        <taxon>Lulworthiomycetidae</taxon>
        <taxon>Lulworthiales</taxon>
        <taxon>Lulworthiaceae</taxon>
        <taxon>Zalerion</taxon>
    </lineage>
</organism>
<feature type="region of interest" description="Disordered" evidence="1">
    <location>
        <begin position="1"/>
        <end position="146"/>
    </location>
</feature>